<dbReference type="Pfam" id="PF02854">
    <property type="entry name" value="MIF4G"/>
    <property type="match status" value="3"/>
</dbReference>
<gene>
    <name evidence="6" type="ORF">M6B38_397960</name>
</gene>
<dbReference type="EMBL" id="JANAVB010025795">
    <property type="protein sequence ID" value="KAJ6820214.1"/>
    <property type="molecule type" value="Genomic_DNA"/>
</dbReference>
<feature type="compositionally biased region" description="Acidic residues" evidence="4">
    <location>
        <begin position="997"/>
        <end position="1017"/>
    </location>
</feature>
<feature type="compositionally biased region" description="Polar residues" evidence="4">
    <location>
        <begin position="345"/>
        <end position="360"/>
    </location>
</feature>
<dbReference type="InterPro" id="IPR007193">
    <property type="entry name" value="Upf2/Nmd2_C"/>
</dbReference>
<reference evidence="6" key="2">
    <citation type="submission" date="2023-04" db="EMBL/GenBank/DDBJ databases">
        <authorList>
            <person name="Bruccoleri R.E."/>
            <person name="Oakeley E.J."/>
            <person name="Faust A.-M."/>
            <person name="Dessus-Babus S."/>
            <person name="Altorfer M."/>
            <person name="Burckhardt D."/>
            <person name="Oertli M."/>
            <person name="Naumann U."/>
            <person name="Petersen F."/>
            <person name="Wong J."/>
        </authorList>
    </citation>
    <scope>NUCLEOTIDE SEQUENCE</scope>
    <source>
        <strain evidence="6">GSM-AAB239-AS_SAM_17_03QT</strain>
        <tissue evidence="6">Leaf</tissue>
    </source>
</reference>
<feature type="region of interest" description="Disordered" evidence="4">
    <location>
        <begin position="1071"/>
        <end position="1102"/>
    </location>
</feature>
<accession>A0AAX6FUZ5</accession>
<feature type="region of interest" description="Disordered" evidence="4">
    <location>
        <begin position="1154"/>
        <end position="1206"/>
    </location>
</feature>
<dbReference type="GO" id="GO:0035145">
    <property type="term" value="C:exon-exon junction complex"/>
    <property type="evidence" value="ECO:0007669"/>
    <property type="project" value="TreeGrafter"/>
</dbReference>
<feature type="region of interest" description="Disordered" evidence="4">
    <location>
        <begin position="400"/>
        <end position="485"/>
    </location>
</feature>
<feature type="domain" description="MIF4G" evidence="5">
    <location>
        <begin position="77"/>
        <end position="299"/>
    </location>
</feature>
<dbReference type="SMART" id="SM00543">
    <property type="entry name" value="MIF4G"/>
    <property type="match status" value="3"/>
</dbReference>
<feature type="compositionally biased region" description="Polar residues" evidence="4">
    <location>
        <begin position="937"/>
        <end position="947"/>
    </location>
</feature>
<protein>
    <submittedName>
        <fullName evidence="6">Regulator of nonsense transcripts UPF2</fullName>
    </submittedName>
</protein>
<feature type="region of interest" description="Disordered" evidence="4">
    <location>
        <begin position="910"/>
        <end position="1033"/>
    </location>
</feature>
<feature type="region of interest" description="Disordered" evidence="4">
    <location>
        <begin position="335"/>
        <end position="367"/>
    </location>
</feature>
<dbReference type="InterPro" id="IPR039762">
    <property type="entry name" value="Nmd2/UPF2"/>
</dbReference>
<feature type="compositionally biased region" description="Acidic residues" evidence="4">
    <location>
        <begin position="1082"/>
        <end position="1092"/>
    </location>
</feature>
<dbReference type="SUPFAM" id="SSF48371">
    <property type="entry name" value="ARM repeat"/>
    <property type="match status" value="3"/>
</dbReference>
<feature type="domain" description="MIF4G" evidence="5">
    <location>
        <begin position="691"/>
        <end position="892"/>
    </location>
</feature>
<dbReference type="PANTHER" id="PTHR12839">
    <property type="entry name" value="NONSENSE-MEDIATED MRNA DECAY PROTEIN 2 UP-FRAMESHIFT SUPPRESSOR 2"/>
    <property type="match status" value="1"/>
</dbReference>
<feature type="compositionally biased region" description="Basic and acidic residues" evidence="4">
    <location>
        <begin position="910"/>
        <end position="933"/>
    </location>
</feature>
<feature type="compositionally biased region" description="Polar residues" evidence="4">
    <location>
        <begin position="403"/>
        <end position="412"/>
    </location>
</feature>
<dbReference type="FunFam" id="1.25.40.180:FF:000030">
    <property type="entry name" value="Regulator of nonsense transcripts UPF2"/>
    <property type="match status" value="1"/>
</dbReference>
<dbReference type="InterPro" id="IPR016024">
    <property type="entry name" value="ARM-type_fold"/>
</dbReference>
<keyword evidence="7" id="KW-1185">Reference proteome</keyword>
<evidence type="ECO:0000256" key="4">
    <source>
        <dbReference type="SAM" id="MobiDB-lite"/>
    </source>
</evidence>
<dbReference type="Proteomes" id="UP001140949">
    <property type="component" value="Unassembled WGS sequence"/>
</dbReference>
<dbReference type="GO" id="GO:0003723">
    <property type="term" value="F:RNA binding"/>
    <property type="evidence" value="ECO:0007669"/>
    <property type="project" value="InterPro"/>
</dbReference>
<evidence type="ECO:0000259" key="5">
    <source>
        <dbReference type="SMART" id="SM00543"/>
    </source>
</evidence>
<feature type="coiled-coil region" evidence="3">
    <location>
        <begin position="25"/>
        <end position="52"/>
    </location>
</feature>
<sequence length="1220" mass="138099">MTTPTKGESDHLEDECRVVGEHHNKQDDEENVARLEEHKKSIEEHKKSIDAKVTLRYSNMNPERPDSGFLRTLDSSIRRNTAVIKKLKQINDEQREGLMDELRGVNLSKFVSEAVAAICDAKLRASDIQAAVQVCSLLHQRYIDFSPCLVQGLLKVFFPGKCADDLDSDKSLKAMKKRSTLKLLMELYFVGVVEDASIFVNIIKDLTNLEHLKDREATQTNLSLLASFVRQGRFFLGLHQPGQEVHDEFFKGLIVTSDQKKIFKRAFHSYYDAVSELLHSEHTSLRLMELDNAKILSARGELNDENVASYEKLRKSYDHLFRGVSSLAEALDMQPPVMPDDGHTTRVTTGLDVSSASGKDSSIPEPLWDDEDTRAFYEFLPDLRAFVPAVLLGEAEPKLNEPLTKTQEQQSEIAMEPPDEEVNDISNEGADSELSHEGKADEKGKDMEDKDKEKGKDIEKEKPKEKDTERKGENDKDKVKAPDGTSFDGLLQRLPGCVSRDLIDQLTVEFCYLNSKSNRKKLVRALFNVPRTSLELLPYYSRLVATLSTCMKDVPAMLLAMLEEEFNFLINKKDQTNIETKIKNIRFIGELCKFKIAPAGLVFTCLKACLDDFTHHNIDVACNLLETCGRFLYRSPETTIRMTNMLEILMRLKNVKNLDPRHSTLVENAYYLCKPPERSARVSKVRPPLHQYIRKLLFSDLDKSSVEHVLRQLRKLPWSECEAYILKCFLKVHKGKYSQVNLIAILTAGLSRYHHEFAVAVVDEILEEIRLGLELNDYNMQQRRIAHMRFLGELYNYEHIDSSVIFETLYLIIVFGHGTPEQDVLDPPEDCFRIRMIITLLQTCGQYFDRGSSKRKLDRFLIYFQRYVLSKGPLPLDIEFDIQDMFAELRPNMARYSSSEEVNAALVELEEHERTASSERQSGEKRSDSEFQKHRSQTPTTTATIAANGSGVNGGAEENGRGHDEAPDSESYSDSGSIDQEGHEDEDLLSDDKTDDGSDGDDEDDGGPAGGSDEDDSVQVRQKIVEIDPREEEEFDREFRALMQESLDSRKLELRARPTLNMMIPMNVFEGSTKDVRPIDGESGEETVDEEGGSGSGGGNRVKVKVLVKKGSKQQTKQMYIPRECSLVQSTKQKDAAELEEMQSIKRRILEYNEREEEESNGISLPAGNWLQPGVGSSSSGGSGSRPVERGNWDGSGRGGVRHHRLHSAGGFYHGYARRR</sequence>
<dbReference type="Pfam" id="PF04050">
    <property type="entry name" value="Upf2"/>
    <property type="match status" value="1"/>
</dbReference>
<dbReference type="GO" id="GO:0005737">
    <property type="term" value="C:cytoplasm"/>
    <property type="evidence" value="ECO:0007669"/>
    <property type="project" value="UniProtKB-SubCell"/>
</dbReference>
<dbReference type="FunFam" id="1.25.40.180:FF:000026">
    <property type="entry name" value="Regulator of nonsense transcripts UPF2"/>
    <property type="match status" value="1"/>
</dbReference>
<feature type="domain" description="MIF4G" evidence="5">
    <location>
        <begin position="488"/>
        <end position="676"/>
    </location>
</feature>
<comment type="caution">
    <text evidence="6">The sequence shown here is derived from an EMBL/GenBank/DDBJ whole genome shotgun (WGS) entry which is preliminary data.</text>
</comment>
<dbReference type="FunFam" id="1.25.40.180:FF:000033">
    <property type="entry name" value="Regulator of nonsense transcripts UPF2"/>
    <property type="match status" value="1"/>
</dbReference>
<comment type="subcellular location">
    <subcellularLocation>
        <location evidence="1">Cytoplasm</location>
    </subcellularLocation>
</comment>
<dbReference type="GO" id="GO:0000184">
    <property type="term" value="P:nuclear-transcribed mRNA catabolic process, nonsense-mediated decay"/>
    <property type="evidence" value="ECO:0007669"/>
    <property type="project" value="InterPro"/>
</dbReference>
<evidence type="ECO:0000256" key="2">
    <source>
        <dbReference type="ARBA" id="ARBA00022490"/>
    </source>
</evidence>
<evidence type="ECO:0000313" key="7">
    <source>
        <dbReference type="Proteomes" id="UP001140949"/>
    </source>
</evidence>
<proteinExistence type="predicted"/>
<organism evidence="6 7">
    <name type="scientific">Iris pallida</name>
    <name type="common">Sweet iris</name>
    <dbReference type="NCBI Taxonomy" id="29817"/>
    <lineage>
        <taxon>Eukaryota</taxon>
        <taxon>Viridiplantae</taxon>
        <taxon>Streptophyta</taxon>
        <taxon>Embryophyta</taxon>
        <taxon>Tracheophyta</taxon>
        <taxon>Spermatophyta</taxon>
        <taxon>Magnoliopsida</taxon>
        <taxon>Liliopsida</taxon>
        <taxon>Asparagales</taxon>
        <taxon>Iridaceae</taxon>
        <taxon>Iridoideae</taxon>
        <taxon>Irideae</taxon>
        <taxon>Iris</taxon>
    </lineage>
</organism>
<dbReference type="InterPro" id="IPR003890">
    <property type="entry name" value="MIF4G-like_typ-3"/>
</dbReference>
<evidence type="ECO:0000313" key="6">
    <source>
        <dbReference type="EMBL" id="KAJ6820214.1"/>
    </source>
</evidence>
<dbReference type="AlphaFoldDB" id="A0AAX6FUZ5"/>
<feature type="compositionally biased region" description="Basic and acidic residues" evidence="4">
    <location>
        <begin position="433"/>
        <end position="481"/>
    </location>
</feature>
<dbReference type="Gene3D" id="1.25.40.180">
    <property type="match status" value="3"/>
</dbReference>
<keyword evidence="2" id="KW-0963">Cytoplasm</keyword>
<evidence type="ECO:0000256" key="1">
    <source>
        <dbReference type="ARBA" id="ARBA00004496"/>
    </source>
</evidence>
<dbReference type="PANTHER" id="PTHR12839:SF7">
    <property type="entry name" value="REGULATOR OF NONSENSE TRANSCRIPTS 2"/>
    <property type="match status" value="1"/>
</dbReference>
<name>A0AAX6FUZ5_IRIPA</name>
<evidence type="ECO:0000256" key="3">
    <source>
        <dbReference type="SAM" id="Coils"/>
    </source>
</evidence>
<keyword evidence="3" id="KW-0175">Coiled coil</keyword>
<reference evidence="6" key="1">
    <citation type="journal article" date="2023" name="GigaByte">
        <title>Genome assembly of the bearded iris, Iris pallida Lam.</title>
        <authorList>
            <person name="Bruccoleri R.E."/>
            <person name="Oakeley E.J."/>
            <person name="Faust A.M.E."/>
            <person name="Altorfer M."/>
            <person name="Dessus-Babus S."/>
            <person name="Burckhardt D."/>
            <person name="Oertli M."/>
            <person name="Naumann U."/>
            <person name="Petersen F."/>
            <person name="Wong J."/>
        </authorList>
    </citation>
    <scope>NUCLEOTIDE SEQUENCE</scope>
    <source>
        <strain evidence="6">GSM-AAB239-AS_SAM_17_03QT</strain>
    </source>
</reference>